<protein>
    <recommendedName>
        <fullName evidence="4">Phage tail tape measure protein</fullName>
    </recommendedName>
</protein>
<evidence type="ECO:0000313" key="3">
    <source>
        <dbReference type="Proteomes" id="UP001258017"/>
    </source>
</evidence>
<dbReference type="EMBL" id="JAIFRP010003990">
    <property type="protein sequence ID" value="KAK2577629.1"/>
    <property type="molecule type" value="Genomic_DNA"/>
</dbReference>
<proteinExistence type="predicted"/>
<feature type="non-terminal residue" evidence="2">
    <location>
        <position position="1"/>
    </location>
</feature>
<name>A0AAD9RDG7_9HYME</name>
<sequence>LKSNREFVKQTVNGNKNIQKSIDKLNSSEEKSTKSSSRNSQQHTRNMNSVARSYDHATSRINRMSKAADKAMSVGRSMSLTTLGLGSAMVKGSNDAMDLQHQYKVINNLATYGGEKQAEAQKNVNAMRKQGEKYSLQYGVSQKKLSAGYEELTRRGYATNQSLATQKQFLQASLASG</sequence>
<reference evidence="2" key="2">
    <citation type="journal article" date="2023" name="Commun. Biol.">
        <title>Intrasexual cuticular hydrocarbon dimorphism in a wasp sheds light on hydrocarbon biosynthesis genes in Hymenoptera.</title>
        <authorList>
            <person name="Moris V.C."/>
            <person name="Podsiadlowski L."/>
            <person name="Martin S."/>
            <person name="Oeyen J.P."/>
            <person name="Donath A."/>
            <person name="Petersen M."/>
            <person name="Wilbrandt J."/>
            <person name="Misof B."/>
            <person name="Liedtke D."/>
            <person name="Thamm M."/>
            <person name="Scheiner R."/>
            <person name="Schmitt T."/>
            <person name="Niehuis O."/>
        </authorList>
    </citation>
    <scope>NUCLEOTIDE SEQUENCE</scope>
    <source>
        <strain evidence="2">GBR_01_08_01A</strain>
    </source>
</reference>
<evidence type="ECO:0000256" key="1">
    <source>
        <dbReference type="SAM" id="MobiDB-lite"/>
    </source>
</evidence>
<feature type="compositionally biased region" description="Polar residues" evidence="1">
    <location>
        <begin position="41"/>
        <end position="51"/>
    </location>
</feature>
<comment type="caution">
    <text evidence="2">The sequence shown here is derived from an EMBL/GenBank/DDBJ whole genome shotgun (WGS) entry which is preliminary data.</text>
</comment>
<reference evidence="2" key="1">
    <citation type="submission" date="2021-08" db="EMBL/GenBank/DDBJ databases">
        <authorList>
            <person name="Misof B."/>
            <person name="Oliver O."/>
            <person name="Podsiadlowski L."/>
            <person name="Donath A."/>
            <person name="Peters R."/>
            <person name="Mayer C."/>
            <person name="Rust J."/>
            <person name="Gunkel S."/>
            <person name="Lesny P."/>
            <person name="Martin S."/>
            <person name="Oeyen J.P."/>
            <person name="Petersen M."/>
            <person name="Panagiotis P."/>
            <person name="Wilbrandt J."/>
            <person name="Tanja T."/>
        </authorList>
    </citation>
    <scope>NUCLEOTIDE SEQUENCE</scope>
    <source>
        <strain evidence="2">GBR_01_08_01A</strain>
        <tissue evidence="2">Thorax + abdomen</tissue>
    </source>
</reference>
<evidence type="ECO:0008006" key="4">
    <source>
        <dbReference type="Google" id="ProtNLM"/>
    </source>
</evidence>
<feature type="non-terminal residue" evidence="2">
    <location>
        <position position="177"/>
    </location>
</feature>
<feature type="compositionally biased region" description="Polar residues" evidence="1">
    <location>
        <begin position="10"/>
        <end position="20"/>
    </location>
</feature>
<organism evidence="2 3">
    <name type="scientific">Odynerus spinipes</name>
    <dbReference type="NCBI Taxonomy" id="1348599"/>
    <lineage>
        <taxon>Eukaryota</taxon>
        <taxon>Metazoa</taxon>
        <taxon>Ecdysozoa</taxon>
        <taxon>Arthropoda</taxon>
        <taxon>Hexapoda</taxon>
        <taxon>Insecta</taxon>
        <taxon>Pterygota</taxon>
        <taxon>Neoptera</taxon>
        <taxon>Endopterygota</taxon>
        <taxon>Hymenoptera</taxon>
        <taxon>Apocrita</taxon>
        <taxon>Aculeata</taxon>
        <taxon>Vespoidea</taxon>
        <taxon>Vespidae</taxon>
        <taxon>Eumeninae</taxon>
        <taxon>Odynerus</taxon>
    </lineage>
</organism>
<keyword evidence="3" id="KW-1185">Reference proteome</keyword>
<gene>
    <name evidence="2" type="ORF">KPH14_000375</name>
</gene>
<evidence type="ECO:0000313" key="2">
    <source>
        <dbReference type="EMBL" id="KAK2577629.1"/>
    </source>
</evidence>
<feature type="region of interest" description="Disordered" evidence="1">
    <location>
        <begin position="1"/>
        <end position="57"/>
    </location>
</feature>
<accession>A0AAD9RDG7</accession>
<dbReference type="Proteomes" id="UP001258017">
    <property type="component" value="Unassembled WGS sequence"/>
</dbReference>
<dbReference type="AlphaFoldDB" id="A0AAD9RDG7"/>
<feature type="compositionally biased region" description="Basic and acidic residues" evidence="1">
    <location>
        <begin position="21"/>
        <end position="33"/>
    </location>
</feature>